<name>A0A8J3GBG5_9BACT</name>
<organism evidence="3 4">
    <name type="scientific">Persicitalea jodogahamensis</name>
    <dbReference type="NCBI Taxonomy" id="402147"/>
    <lineage>
        <taxon>Bacteria</taxon>
        <taxon>Pseudomonadati</taxon>
        <taxon>Bacteroidota</taxon>
        <taxon>Cytophagia</taxon>
        <taxon>Cytophagales</taxon>
        <taxon>Spirosomataceae</taxon>
        <taxon>Persicitalea</taxon>
    </lineage>
</organism>
<reference evidence="3 4" key="1">
    <citation type="journal article" date="2014" name="Int. J. Syst. Evol. Microbiol.">
        <title>Complete genome sequence of Corynebacterium casei LMG S-19264T (=DSM 44701T), isolated from a smear-ripened cheese.</title>
        <authorList>
            <consortium name="US DOE Joint Genome Institute (JGI-PGF)"/>
            <person name="Walter F."/>
            <person name="Albersmeier A."/>
            <person name="Kalinowski J."/>
            <person name="Ruckert C."/>
        </authorList>
    </citation>
    <scope>NUCLEOTIDE SEQUENCE [LARGE SCALE GENOMIC DNA]</scope>
    <source>
        <strain evidence="3 4">KCTC 12866</strain>
    </source>
</reference>
<comment type="caution">
    <text evidence="3">The sequence shown here is derived from an EMBL/GenBank/DDBJ whole genome shotgun (WGS) entry which is preliminary data.</text>
</comment>
<feature type="transmembrane region" description="Helical" evidence="2">
    <location>
        <begin position="20"/>
        <end position="38"/>
    </location>
</feature>
<proteinExistence type="predicted"/>
<feature type="region of interest" description="Disordered" evidence="1">
    <location>
        <begin position="106"/>
        <end position="134"/>
    </location>
</feature>
<protein>
    <submittedName>
        <fullName evidence="3">Uncharacterized protein</fullName>
    </submittedName>
</protein>
<evidence type="ECO:0000313" key="3">
    <source>
        <dbReference type="EMBL" id="GHB86867.1"/>
    </source>
</evidence>
<dbReference type="AlphaFoldDB" id="A0A8J3GBG5"/>
<feature type="compositionally biased region" description="Low complexity" evidence="1">
    <location>
        <begin position="112"/>
        <end position="127"/>
    </location>
</feature>
<evidence type="ECO:0000313" key="4">
    <source>
        <dbReference type="Proteomes" id="UP000598271"/>
    </source>
</evidence>
<keyword evidence="4" id="KW-1185">Reference proteome</keyword>
<accession>A0A8J3GBG5</accession>
<dbReference type="Proteomes" id="UP000598271">
    <property type="component" value="Unassembled WGS sequence"/>
</dbReference>
<dbReference type="EMBL" id="BMXF01000007">
    <property type="protein sequence ID" value="GHB86867.1"/>
    <property type="molecule type" value="Genomic_DNA"/>
</dbReference>
<evidence type="ECO:0000256" key="2">
    <source>
        <dbReference type="SAM" id="Phobius"/>
    </source>
</evidence>
<sequence length="134" mass="15555">MYNNLVPIHYIVPSKIMNTVQSFIITVCAMLLSIFEVYSQDQQKVKVDPGVSVHNYKHPHKAKLAEDSQRIQRRSRFPSRVGIVPRSVIVPREIYQLNTPKYKQRPGWSIFRNSNPTPTRLNPLTNPGNYKTQH</sequence>
<keyword evidence="2" id="KW-0812">Transmembrane</keyword>
<keyword evidence="2" id="KW-0472">Membrane</keyword>
<gene>
    <name evidence="3" type="ORF">GCM10007390_48280</name>
</gene>
<evidence type="ECO:0000256" key="1">
    <source>
        <dbReference type="SAM" id="MobiDB-lite"/>
    </source>
</evidence>
<keyword evidence="2" id="KW-1133">Transmembrane helix</keyword>